<accession>A0A8S4R2M1</accession>
<dbReference type="PROSITE" id="PS51257">
    <property type="entry name" value="PROKAR_LIPOPROTEIN"/>
    <property type="match status" value="1"/>
</dbReference>
<dbReference type="EMBL" id="CAKXAJ010024665">
    <property type="protein sequence ID" value="CAH2229015.1"/>
    <property type="molecule type" value="Genomic_DNA"/>
</dbReference>
<proteinExistence type="predicted"/>
<evidence type="ECO:0000313" key="1">
    <source>
        <dbReference type="EMBL" id="CAH2229015.1"/>
    </source>
</evidence>
<dbReference type="Proteomes" id="UP000838756">
    <property type="component" value="Unassembled WGS sequence"/>
</dbReference>
<keyword evidence="2" id="KW-1185">Reference proteome</keyword>
<sequence>MRTLHEKCVQGGIFRSVITITNISIACRGSDRRHPWRLGDASGTPNDPAGDRPALHAGLAGHRTVHQRRHDLRHLILWRDACLLHHHDHAGMVLFFSPGRDNIVSFPTALSIPQPLAYKWKSSSSFSTLWSLIMQSKMVAG</sequence>
<organism evidence="1 2">
    <name type="scientific">Pararge aegeria aegeria</name>
    <dbReference type="NCBI Taxonomy" id="348720"/>
    <lineage>
        <taxon>Eukaryota</taxon>
        <taxon>Metazoa</taxon>
        <taxon>Ecdysozoa</taxon>
        <taxon>Arthropoda</taxon>
        <taxon>Hexapoda</taxon>
        <taxon>Insecta</taxon>
        <taxon>Pterygota</taxon>
        <taxon>Neoptera</taxon>
        <taxon>Endopterygota</taxon>
        <taxon>Lepidoptera</taxon>
        <taxon>Glossata</taxon>
        <taxon>Ditrysia</taxon>
        <taxon>Papilionoidea</taxon>
        <taxon>Nymphalidae</taxon>
        <taxon>Satyrinae</taxon>
        <taxon>Satyrini</taxon>
        <taxon>Parargina</taxon>
        <taxon>Pararge</taxon>
    </lineage>
</organism>
<reference evidence="1" key="1">
    <citation type="submission" date="2022-03" db="EMBL/GenBank/DDBJ databases">
        <authorList>
            <person name="Lindestad O."/>
        </authorList>
    </citation>
    <scope>NUCLEOTIDE SEQUENCE</scope>
</reference>
<name>A0A8S4R2M1_9NEOP</name>
<evidence type="ECO:0000313" key="2">
    <source>
        <dbReference type="Proteomes" id="UP000838756"/>
    </source>
</evidence>
<dbReference type="AlphaFoldDB" id="A0A8S4R2M1"/>
<protein>
    <submittedName>
        <fullName evidence="1">Jg7086 protein</fullName>
    </submittedName>
</protein>
<comment type="caution">
    <text evidence="1">The sequence shown here is derived from an EMBL/GenBank/DDBJ whole genome shotgun (WGS) entry which is preliminary data.</text>
</comment>
<gene>
    <name evidence="1" type="primary">jg7086</name>
    <name evidence="1" type="ORF">PAEG_LOCUS8515</name>
</gene>